<feature type="domain" description="Reverse transcriptase" evidence="2">
    <location>
        <begin position="467"/>
        <end position="661"/>
    </location>
</feature>
<dbReference type="SUPFAM" id="SSF56219">
    <property type="entry name" value="DNase I-like"/>
    <property type="match status" value="1"/>
</dbReference>
<evidence type="ECO:0000313" key="3">
    <source>
        <dbReference type="EMBL" id="GBP95558.1"/>
    </source>
</evidence>
<proteinExistence type="predicted"/>
<dbReference type="Pfam" id="PF00078">
    <property type="entry name" value="RVT_1"/>
    <property type="match status" value="1"/>
</dbReference>
<reference evidence="3 4" key="1">
    <citation type="journal article" date="2019" name="Commun. Biol.">
        <title>The bagworm genome reveals a unique fibroin gene that provides high tensile strength.</title>
        <authorList>
            <person name="Kono N."/>
            <person name="Nakamura H."/>
            <person name="Ohtoshi R."/>
            <person name="Tomita M."/>
            <person name="Numata K."/>
            <person name="Arakawa K."/>
        </authorList>
    </citation>
    <scope>NUCLEOTIDE SEQUENCE [LARGE SCALE GENOMIC DNA]</scope>
</reference>
<organism evidence="3 4">
    <name type="scientific">Eumeta variegata</name>
    <name type="common">Bagworm moth</name>
    <name type="synonym">Eumeta japonica</name>
    <dbReference type="NCBI Taxonomy" id="151549"/>
    <lineage>
        <taxon>Eukaryota</taxon>
        <taxon>Metazoa</taxon>
        <taxon>Ecdysozoa</taxon>
        <taxon>Arthropoda</taxon>
        <taxon>Hexapoda</taxon>
        <taxon>Insecta</taxon>
        <taxon>Pterygota</taxon>
        <taxon>Neoptera</taxon>
        <taxon>Endopterygota</taxon>
        <taxon>Lepidoptera</taxon>
        <taxon>Glossata</taxon>
        <taxon>Ditrysia</taxon>
        <taxon>Tineoidea</taxon>
        <taxon>Psychidae</taxon>
        <taxon>Oiketicinae</taxon>
        <taxon>Eumeta</taxon>
    </lineage>
</organism>
<dbReference type="Gene3D" id="3.60.10.10">
    <property type="entry name" value="Endonuclease/exonuclease/phosphatase"/>
    <property type="match status" value="1"/>
</dbReference>
<evidence type="ECO:0000259" key="2">
    <source>
        <dbReference type="PROSITE" id="PS50878"/>
    </source>
</evidence>
<evidence type="ECO:0000256" key="1">
    <source>
        <dbReference type="SAM" id="MobiDB-lite"/>
    </source>
</evidence>
<feature type="region of interest" description="Disordered" evidence="1">
    <location>
        <begin position="634"/>
        <end position="661"/>
    </location>
</feature>
<dbReference type="OrthoDB" id="10050074at2759"/>
<feature type="compositionally biased region" description="Low complexity" evidence="1">
    <location>
        <begin position="182"/>
        <end position="191"/>
    </location>
</feature>
<dbReference type="EMBL" id="BGZK01002650">
    <property type="protein sequence ID" value="GBP95558.1"/>
    <property type="molecule type" value="Genomic_DNA"/>
</dbReference>
<dbReference type="GO" id="GO:0003964">
    <property type="term" value="F:RNA-directed DNA polymerase activity"/>
    <property type="evidence" value="ECO:0007669"/>
    <property type="project" value="UniProtKB-KW"/>
</dbReference>
<feature type="region of interest" description="Disordered" evidence="1">
    <location>
        <begin position="119"/>
        <end position="193"/>
    </location>
</feature>
<name>A0A4C2A629_EUMVA</name>
<comment type="caution">
    <text evidence="3">The sequence shown here is derived from an EMBL/GenBank/DDBJ whole genome shotgun (WGS) entry which is preliminary data.</text>
</comment>
<dbReference type="InterPro" id="IPR000477">
    <property type="entry name" value="RT_dom"/>
</dbReference>
<dbReference type="PANTHER" id="PTHR19446">
    <property type="entry name" value="REVERSE TRANSCRIPTASES"/>
    <property type="match status" value="1"/>
</dbReference>
<sequence length="661" mass="73969">MNRRDGTEMGLVLAILHKSGTAKDIFKFSLRVCGLSGITVEAPYKSGPGQCFCCQIYGHAAQNCYTQPAVSNAANLMRQRMQTHQRLWRHLRMRKSSSQLHRLPKAPILKIQQVIKGTSKPSAPAISNKTSLPWPGKPCEQPVMSPAVSRSLPSQTHGSEHPRGSNLNRLRRLSESPPSRPQPNRRQPLPQKYWCCNTTNASGRTLATLAEDHELAIIAPPTPTHLPANVRHRPEILDLAVLKGVVLNLSSIETLHCLGSDHLPVLLKLDSFTVFNNDVDTAIGALQHIRPVVKRCQRKVPANSDRRGLSADIHELIRAKNAALRRASAYPTPEYRFRAQTLHCEVKTRVREVKTITGARNGRNHSIHKAYWVVAKALKFNVWWPCLPSKTGSFDDQEKAEYIADSIELQCSLDPPTSSTETVTKRNPLVVFVTTQKRSTVGLGRRGPKLIKELKPRKAPGLYGVNNKAINCHFPEVWKEVVIIGIPKPGKPRDLPTSYRPISLLSGLGKLFEKVLESRFSDHLLGNGLIINEQFGFRSNHFCPQQALRLVEHISEGFKCKCKTVAVFFDVAKAFDKVWHAGLIYKLHLLQVSDRLVIIIHQYLTNRHFFFRHENSTSAKRLIRPGVLKAPHSPAAPAYTNDIPAPANRRPTPRSCAITQP</sequence>
<evidence type="ECO:0000313" key="4">
    <source>
        <dbReference type="Proteomes" id="UP000299102"/>
    </source>
</evidence>
<dbReference type="AlphaFoldDB" id="A0A4C2A629"/>
<keyword evidence="3" id="KW-0695">RNA-directed DNA polymerase</keyword>
<keyword evidence="3" id="KW-0548">Nucleotidyltransferase</keyword>
<dbReference type="InterPro" id="IPR036691">
    <property type="entry name" value="Endo/exonu/phosph_ase_sf"/>
</dbReference>
<keyword evidence="3" id="KW-0808">Transferase</keyword>
<accession>A0A4C2A629</accession>
<gene>
    <name evidence="3" type="primary">RTase</name>
    <name evidence="3" type="ORF">EVAR_67764_1</name>
</gene>
<protein>
    <submittedName>
        <fullName evidence="3">Probable RNA-directed DNA polymerase from transposon BS</fullName>
    </submittedName>
</protein>
<dbReference type="PROSITE" id="PS50878">
    <property type="entry name" value="RT_POL"/>
    <property type="match status" value="1"/>
</dbReference>
<feature type="compositionally biased region" description="Polar residues" evidence="1">
    <location>
        <begin position="119"/>
        <end position="131"/>
    </location>
</feature>
<dbReference type="CDD" id="cd01650">
    <property type="entry name" value="RT_nLTR_like"/>
    <property type="match status" value="1"/>
</dbReference>
<keyword evidence="4" id="KW-1185">Reference proteome</keyword>
<dbReference type="Proteomes" id="UP000299102">
    <property type="component" value="Unassembled WGS sequence"/>
</dbReference>